<dbReference type="InterPro" id="IPR036291">
    <property type="entry name" value="NAD(P)-bd_dom_sf"/>
</dbReference>
<gene>
    <name evidence="2" type="ORF">FOZ63_029828</name>
</gene>
<dbReference type="PROSITE" id="PS01162">
    <property type="entry name" value="QOR_ZETA_CRYSTAL"/>
    <property type="match status" value="1"/>
</dbReference>
<dbReference type="InterPro" id="IPR011032">
    <property type="entry name" value="GroES-like_sf"/>
</dbReference>
<accession>A0A7J6QIU3</accession>
<dbReference type="SMART" id="SM00829">
    <property type="entry name" value="PKS_ER"/>
    <property type="match status" value="1"/>
</dbReference>
<dbReference type="Pfam" id="PF13602">
    <property type="entry name" value="ADH_zinc_N_2"/>
    <property type="match status" value="2"/>
</dbReference>
<dbReference type="InterPro" id="IPR000182">
    <property type="entry name" value="GNAT_dom"/>
</dbReference>
<dbReference type="GO" id="GO:0016491">
    <property type="term" value="F:oxidoreductase activity"/>
    <property type="evidence" value="ECO:0007669"/>
    <property type="project" value="InterPro"/>
</dbReference>
<protein>
    <recommendedName>
        <fullName evidence="1">N-acetyltransferase domain-containing protein</fullName>
    </recommendedName>
</protein>
<dbReference type="Gene3D" id="3.40.50.720">
    <property type="entry name" value="NAD(P)-binding Rossmann-like Domain"/>
    <property type="match status" value="2"/>
</dbReference>
<dbReference type="Pfam" id="PF00583">
    <property type="entry name" value="Acetyltransf_1"/>
    <property type="match status" value="1"/>
</dbReference>
<dbReference type="PANTHER" id="PTHR44013:SF1">
    <property type="entry name" value="ZINC-TYPE ALCOHOL DEHYDROGENASE-LIKE PROTEIN C16A3.02C"/>
    <property type="match status" value="1"/>
</dbReference>
<dbReference type="GO" id="GO:0016747">
    <property type="term" value="F:acyltransferase activity, transferring groups other than amino-acyl groups"/>
    <property type="evidence" value="ECO:0007669"/>
    <property type="project" value="InterPro"/>
</dbReference>
<dbReference type="GO" id="GO:0008270">
    <property type="term" value="F:zinc ion binding"/>
    <property type="evidence" value="ECO:0007669"/>
    <property type="project" value="InterPro"/>
</dbReference>
<feature type="domain" description="N-acetyltransferase" evidence="1">
    <location>
        <begin position="33"/>
        <end position="220"/>
    </location>
</feature>
<organism evidence="2 3">
    <name type="scientific">Perkinsus olseni</name>
    <name type="common">Perkinsus atlanticus</name>
    <dbReference type="NCBI Taxonomy" id="32597"/>
    <lineage>
        <taxon>Eukaryota</taxon>
        <taxon>Sar</taxon>
        <taxon>Alveolata</taxon>
        <taxon>Perkinsozoa</taxon>
        <taxon>Perkinsea</taxon>
        <taxon>Perkinsida</taxon>
        <taxon>Perkinsidae</taxon>
        <taxon>Perkinsus</taxon>
    </lineage>
</organism>
<comment type="caution">
    <text evidence="2">The sequence shown here is derived from an EMBL/GenBank/DDBJ whole genome shotgun (WGS) entry which is preliminary data.</text>
</comment>
<name>A0A7J6QIU3_PEROL</name>
<dbReference type="SUPFAM" id="SSF51735">
    <property type="entry name" value="NAD(P)-binding Rossmann-fold domains"/>
    <property type="match status" value="2"/>
</dbReference>
<evidence type="ECO:0000313" key="2">
    <source>
        <dbReference type="EMBL" id="KAF4708041.1"/>
    </source>
</evidence>
<dbReference type="Gene3D" id="3.40.630.30">
    <property type="match status" value="1"/>
</dbReference>
<dbReference type="EMBL" id="JABANO010032750">
    <property type="protein sequence ID" value="KAF4708041.1"/>
    <property type="molecule type" value="Genomic_DNA"/>
</dbReference>
<dbReference type="AlphaFoldDB" id="A0A7J6QIU3"/>
<dbReference type="SUPFAM" id="SSF55729">
    <property type="entry name" value="Acyl-CoA N-acyltransferases (Nat)"/>
    <property type="match status" value="1"/>
</dbReference>
<proteinExistence type="predicted"/>
<dbReference type="SUPFAM" id="SSF50129">
    <property type="entry name" value="GroES-like"/>
    <property type="match status" value="2"/>
</dbReference>
<sequence length="1038" mass="113789">MPSTTPVTDAQLPPAELRSNAVLESLEKPPFRLILVDLTDKNIAQVKLLNQLTFPVRYGEHFYEGLLKFKDNGGFVKLAYMCDVLVGSIGCRMMAVDPKDPTQGMKMYIMTLSVLPMFRRCRVATTLLNALQEDLEKRTEALRLEREAKARSASHHHGQHRAEETGLAGQVVKISLDAQINNASAISFYEKHGFEKVAEVPGYYPDLDPKDAYTMEKQLPVVEVASQGRPLVLRFPVRPFTTVGRLQAAGVVKNPEREREFARLREGEERVDREAAKRESFWMRAVGGNAGVTRQEMYLDYINSVKSLRSLLDYYDIAVPAEQEMDLKKSAASVGLSLPQGKYSFVTMKAFTYSNKAGDMAWHEGDVKIPKPGRSQVQVKVMAVGMNPLDYKLPTMVPFSSYLLRGRPAGFDFSGKVTVPNGDFKEGDIVYGVTFKGALAEYTTADTSRIAKVPEGMDHTTAAGLPTASTTALTALRRGQISESTRNVLIIGASGGVGCMGVQIAKSLGAKVWGVCSGKNEEFVKSLGADEILDYSKSGFAFPNRQCPTDSIDVVFDTVSSPEDMNYEPLARKSLRQSGKYITTNSPGKLDLARAILSSFLPFNLQRSGYFMVTSDARTQDLDTLAGMVMNGELKVPLQEVLPFTEEGCRKAVDLLKSRRVKGKVVIDMEQKLVSRQSLRWLCDKESPAARISTFGGLDHPIGSSGFVIGVNSISYMQAYIYHPQTNEMTWAAEQPKPKPGKSQVQVKVIAASINPVDYKLPHVPFMSRQIKGRPVGIDFAGKVTIGSGQFKEGDVVFGKAVQGSLAQYSVANVAEIAHVPEGVDPKVAASLPVASLVSLQALRHGGVTEAGKNVLVIGGSGGTGSSGVQIAKSLGAKVYAVCSGKNSDFVKSLGADVVMDYTKEGFKLPNEDCPAGTIDVVYDTVTSPEDFNYEPTARQTLKKGGMYMTINSPSRMDWVRFFLSRSLPFNLQRSGYSMCLSDFNTKDLDFLANLIAEKKLEIQFAEVLSFNEENCKKAYELQKSRRAKGKIILEMAE</sequence>
<dbReference type="InterPro" id="IPR016181">
    <property type="entry name" value="Acyl_CoA_acyltransferase"/>
</dbReference>
<keyword evidence="3" id="KW-1185">Reference proteome</keyword>
<dbReference type="Gene3D" id="3.90.180.10">
    <property type="entry name" value="Medium-chain alcohol dehydrogenases, catalytic domain"/>
    <property type="match status" value="2"/>
</dbReference>
<dbReference type="CDD" id="cd08267">
    <property type="entry name" value="MDR1"/>
    <property type="match status" value="2"/>
</dbReference>
<dbReference type="Proteomes" id="UP000553632">
    <property type="component" value="Unassembled WGS sequence"/>
</dbReference>
<dbReference type="InterPro" id="IPR052733">
    <property type="entry name" value="Chloroplast_QOR"/>
</dbReference>
<reference evidence="2 3" key="1">
    <citation type="submission" date="2020-04" db="EMBL/GenBank/DDBJ databases">
        <title>Perkinsus olseni comparative genomics.</title>
        <authorList>
            <person name="Bogema D.R."/>
        </authorList>
    </citation>
    <scope>NUCLEOTIDE SEQUENCE [LARGE SCALE GENOMIC DNA]</scope>
    <source>
        <strain evidence="2 3">ATCC PRA-207</strain>
    </source>
</reference>
<dbReference type="InterPro" id="IPR020843">
    <property type="entry name" value="ER"/>
</dbReference>
<dbReference type="PROSITE" id="PS51186">
    <property type="entry name" value="GNAT"/>
    <property type="match status" value="1"/>
</dbReference>
<dbReference type="InterPro" id="IPR002364">
    <property type="entry name" value="Quin_OxRdtase/zeta-crystal_CS"/>
</dbReference>
<dbReference type="PANTHER" id="PTHR44013">
    <property type="entry name" value="ZINC-TYPE ALCOHOL DEHYDROGENASE-LIKE PROTEIN C16A3.02C"/>
    <property type="match status" value="1"/>
</dbReference>
<evidence type="ECO:0000313" key="3">
    <source>
        <dbReference type="Proteomes" id="UP000553632"/>
    </source>
</evidence>
<evidence type="ECO:0000259" key="1">
    <source>
        <dbReference type="PROSITE" id="PS51186"/>
    </source>
</evidence>